<dbReference type="AlphaFoldDB" id="A0A918URV5"/>
<feature type="region of interest" description="Disordered" evidence="1">
    <location>
        <begin position="1"/>
        <end position="52"/>
    </location>
</feature>
<reference evidence="5" key="2">
    <citation type="submission" date="2020-09" db="EMBL/GenBank/DDBJ databases">
        <authorList>
            <person name="Sun Q."/>
            <person name="Ohkuma M."/>
        </authorList>
    </citation>
    <scope>NUCLEOTIDE SEQUENCE</scope>
    <source>
        <strain evidence="5">JCM 4815</strain>
    </source>
</reference>
<dbReference type="InterPro" id="IPR049049">
    <property type="entry name" value="Beta-AFase-like_GH127_C"/>
</dbReference>
<accession>A0A918URV5</accession>
<reference evidence="5" key="1">
    <citation type="journal article" date="2014" name="Int. J. Syst. Evol. Microbiol.">
        <title>Complete genome sequence of Corynebacterium casei LMG S-19264T (=DSM 44701T), isolated from a smear-ripened cheese.</title>
        <authorList>
            <consortium name="US DOE Joint Genome Institute (JGI-PGF)"/>
            <person name="Walter F."/>
            <person name="Albersmeier A."/>
            <person name="Kalinowski J."/>
            <person name="Ruckert C."/>
        </authorList>
    </citation>
    <scope>NUCLEOTIDE SEQUENCE</scope>
    <source>
        <strain evidence="5">JCM 4815</strain>
    </source>
</reference>
<dbReference type="PANTHER" id="PTHR43465:SF2">
    <property type="entry name" value="DUF1680 DOMAIN PROTEIN (AFU_ORTHOLOGUE AFUA_1G08910)"/>
    <property type="match status" value="1"/>
</dbReference>
<feature type="region of interest" description="Disordered" evidence="1">
    <location>
        <begin position="686"/>
        <end position="711"/>
    </location>
</feature>
<dbReference type="SUPFAM" id="SSF48208">
    <property type="entry name" value="Six-hairpin glycosidases"/>
    <property type="match status" value="1"/>
</dbReference>
<evidence type="ECO:0008006" key="7">
    <source>
        <dbReference type="Google" id="ProtNLM"/>
    </source>
</evidence>
<comment type="caution">
    <text evidence="5">The sequence shown here is derived from an EMBL/GenBank/DDBJ whole genome shotgun (WGS) entry which is preliminary data.</text>
</comment>
<dbReference type="GO" id="GO:0005975">
    <property type="term" value="P:carbohydrate metabolic process"/>
    <property type="evidence" value="ECO:0007669"/>
    <property type="project" value="InterPro"/>
</dbReference>
<organism evidence="5 6">
    <name type="scientific">Streptomyces poonensis</name>
    <dbReference type="NCBI Taxonomy" id="68255"/>
    <lineage>
        <taxon>Bacteria</taxon>
        <taxon>Bacillati</taxon>
        <taxon>Actinomycetota</taxon>
        <taxon>Actinomycetes</taxon>
        <taxon>Kitasatosporales</taxon>
        <taxon>Streptomycetaceae</taxon>
        <taxon>Streptomyces</taxon>
    </lineage>
</organism>
<dbReference type="Proteomes" id="UP000622166">
    <property type="component" value="Unassembled WGS sequence"/>
</dbReference>
<evidence type="ECO:0000259" key="3">
    <source>
        <dbReference type="Pfam" id="PF20736"/>
    </source>
</evidence>
<dbReference type="InterPro" id="IPR049174">
    <property type="entry name" value="Beta-AFase-like"/>
</dbReference>
<evidence type="ECO:0000313" key="6">
    <source>
        <dbReference type="Proteomes" id="UP000622166"/>
    </source>
</evidence>
<feature type="compositionally biased region" description="Basic and acidic residues" evidence="1">
    <location>
        <begin position="12"/>
        <end position="26"/>
    </location>
</feature>
<evidence type="ECO:0000259" key="2">
    <source>
        <dbReference type="Pfam" id="PF07944"/>
    </source>
</evidence>
<dbReference type="Pfam" id="PF07944">
    <property type="entry name" value="Beta-AFase-like_GH127_cat"/>
    <property type="match status" value="1"/>
</dbReference>
<dbReference type="InterPro" id="IPR008928">
    <property type="entry name" value="6-hairpin_glycosidase_sf"/>
</dbReference>
<keyword evidence="6" id="KW-1185">Reference proteome</keyword>
<dbReference type="InterPro" id="IPR012878">
    <property type="entry name" value="Beta-AFase-like_GH127_cat"/>
</dbReference>
<gene>
    <name evidence="5" type="ORF">GCM10010365_56670</name>
</gene>
<dbReference type="Pfam" id="PF20736">
    <property type="entry name" value="Glyco_hydro127M"/>
    <property type="match status" value="1"/>
</dbReference>
<sequence>MAAMDTPTTTEETDRRHESVTRDNGRASKGPITPITPITPSTPLTPITPVAPGSGRLRPLGLDEVRITGGFWARRRHVNATATLAHCHDWMERVGWTGNFRAAAEGRSHRDRRGREFADSEIYKLLEAVAWQAAGEPGGDPGGTPGVDVTELIEAVVSAQHPDGYLNTAFGGPGQQPRYSDLEWGHELYCHGHLIQAGVAQARARGEDELVKTARRAADHVCATFGRGGIERVCGHPEIEPALVELARLTGEQRYLDQAALFVDRRGRGTLADPEFGRAYYQDDLPVRQATVLRGHAVRALYLAAGAVDVAVETGDDALLAAVERQWEATVARRTHLTGGMGSHHRDESFGDDFVLPPDRAYSETCAGVASVMLSWRLLLATGEPRYADLAERTLLNVVATSPADDGRSFFYANTLHRRHRGGPPSGDTVSPRADSGSRAPWFAVSCCPTNVARTLAQLPAYLATKDDRGVQLHQYADAEITTFLAGGHRVALRVRTGYPSGGNVTVRIGRSPDRPWTLSLRVPAWTDGATAWLTGPDGTRRAVPPGTARVTRVFRPGDEVRLDLPMTPRWITADPRVDAVRGTVAVQRGPLVYCAESVDLPAGRDVEAIRVDTSAEPEDGPHGDGGTVVVPGELTAPDGVRAAPWPYRPLGGLPAARSAEPAGIVLVPYHSWANRGPSTMRVWLPTTTPTTTPTPAPTSAPKPRTTDNGR</sequence>
<evidence type="ECO:0000256" key="1">
    <source>
        <dbReference type="SAM" id="MobiDB-lite"/>
    </source>
</evidence>
<dbReference type="InterPro" id="IPR049046">
    <property type="entry name" value="Beta-AFase-like_GH127_middle"/>
</dbReference>
<feature type="compositionally biased region" description="Low complexity" evidence="1">
    <location>
        <begin position="1"/>
        <end position="10"/>
    </location>
</feature>
<name>A0A918URV5_9ACTN</name>
<dbReference type="PANTHER" id="PTHR43465">
    <property type="entry name" value="DUF1680 DOMAIN PROTEIN (AFU_ORTHOLOGUE AFUA_1G08910)"/>
    <property type="match status" value="1"/>
</dbReference>
<feature type="domain" description="Non-reducing end beta-L-arabinofuranosidase-like GH127 catalytic" evidence="2">
    <location>
        <begin position="64"/>
        <end position="460"/>
    </location>
</feature>
<feature type="compositionally biased region" description="Low complexity" evidence="1">
    <location>
        <begin position="31"/>
        <end position="48"/>
    </location>
</feature>
<proteinExistence type="predicted"/>
<evidence type="ECO:0000313" key="5">
    <source>
        <dbReference type="EMBL" id="GGZ29088.1"/>
    </source>
</evidence>
<feature type="domain" description="Non-reducing end beta-L-arabinofuranosidase-like GH127 middle" evidence="3">
    <location>
        <begin position="471"/>
        <end position="567"/>
    </location>
</feature>
<protein>
    <recommendedName>
        <fullName evidence="7">Glycoside hydrolase family 127 protein</fullName>
    </recommendedName>
</protein>
<evidence type="ECO:0000259" key="4">
    <source>
        <dbReference type="Pfam" id="PF20737"/>
    </source>
</evidence>
<dbReference type="EMBL" id="BMVW01000014">
    <property type="protein sequence ID" value="GGZ29088.1"/>
    <property type="molecule type" value="Genomic_DNA"/>
</dbReference>
<dbReference type="Pfam" id="PF20737">
    <property type="entry name" value="Glyco_hydro127C"/>
    <property type="match status" value="1"/>
</dbReference>
<feature type="domain" description="Non-reducing end beta-L-arabinofuranosidase-like GH127 C-terminal" evidence="4">
    <location>
        <begin position="569"/>
        <end position="686"/>
    </location>
</feature>